<dbReference type="GO" id="GO:0003677">
    <property type="term" value="F:DNA binding"/>
    <property type="evidence" value="ECO:0007669"/>
    <property type="project" value="InterPro"/>
</dbReference>
<dbReference type="Pfam" id="PF13560">
    <property type="entry name" value="HTH_31"/>
    <property type="match status" value="1"/>
</dbReference>
<evidence type="ECO:0000313" key="3">
    <source>
        <dbReference type="Proteomes" id="UP000322927"/>
    </source>
</evidence>
<dbReference type="InterPro" id="IPR041413">
    <property type="entry name" value="MLTR_LBD"/>
</dbReference>
<dbReference type="Gene3D" id="1.10.260.40">
    <property type="entry name" value="lambda repressor-like DNA-binding domains"/>
    <property type="match status" value="1"/>
</dbReference>
<dbReference type="CDD" id="cd00093">
    <property type="entry name" value="HTH_XRE"/>
    <property type="match status" value="1"/>
</dbReference>
<dbReference type="SUPFAM" id="SSF47413">
    <property type="entry name" value="lambda repressor-like DNA-binding domains"/>
    <property type="match status" value="1"/>
</dbReference>
<dbReference type="PANTHER" id="PTHR35010">
    <property type="entry name" value="BLL4672 PROTEIN-RELATED"/>
    <property type="match status" value="1"/>
</dbReference>
<protein>
    <submittedName>
        <fullName evidence="2">Transcriptional regulator</fullName>
    </submittedName>
</protein>
<evidence type="ECO:0000313" key="2">
    <source>
        <dbReference type="EMBL" id="QES32676.1"/>
    </source>
</evidence>
<organism evidence="2 3">
    <name type="scientific">Streptomyces venezuelae</name>
    <dbReference type="NCBI Taxonomy" id="54571"/>
    <lineage>
        <taxon>Bacteria</taxon>
        <taxon>Bacillati</taxon>
        <taxon>Actinomycetota</taxon>
        <taxon>Actinomycetes</taxon>
        <taxon>Kitasatosporales</taxon>
        <taxon>Streptomycetaceae</taxon>
        <taxon>Streptomyces</taxon>
    </lineage>
</organism>
<reference evidence="2 3" key="1">
    <citation type="submission" date="2018-05" db="EMBL/GenBank/DDBJ databases">
        <title>Streptomyces venezuelae.</title>
        <authorList>
            <person name="Kim W."/>
            <person name="Lee N."/>
            <person name="Cho B.-K."/>
        </authorList>
    </citation>
    <scope>NUCLEOTIDE SEQUENCE [LARGE SCALE GENOMIC DNA]</scope>
    <source>
        <strain evidence="2 3">ATCC 14584</strain>
    </source>
</reference>
<feature type="domain" description="HTH cro/C1-type" evidence="1">
    <location>
        <begin position="47"/>
        <end position="98"/>
    </location>
</feature>
<evidence type="ECO:0000259" key="1">
    <source>
        <dbReference type="PROSITE" id="PS50943"/>
    </source>
</evidence>
<proteinExistence type="predicted"/>
<dbReference type="InterPro" id="IPR001387">
    <property type="entry name" value="Cro/C1-type_HTH"/>
</dbReference>
<dbReference type="AlphaFoldDB" id="A0A5P2BQB7"/>
<gene>
    <name evidence="2" type="ORF">DEJ48_04020</name>
</gene>
<sequence length="306" mass="34456">MASRISRSSAKGRKVDNKAALRELLQWKRKQLDPTELGWPPRHGRGRRAPGLSQAQVAQLLYVSERTYAQLERGEMSAPAGDFLDRVVSVLRLEEHERIALYVYSLGHEPPHPQDPLAGATVPAMWAEAVRSVVGNASYVNDVAWNVVAYNTEFVHMFPRAPHTEPAIPDRNLMRYMLLNEAAREHHLVNWETDWAMPLTAQLRNAVVLHPENDDLQRLDEEVSADPVSGPIYRTNHLTYVHPNGDTRRMRAPWSGSAHESAHLSRCCDDHARSVVGDVTMCAAMPLGSPGARFFVLVFKPDHVFR</sequence>
<dbReference type="PROSITE" id="PS50943">
    <property type="entry name" value="HTH_CROC1"/>
    <property type="match status" value="1"/>
</dbReference>
<dbReference type="SMART" id="SM00530">
    <property type="entry name" value="HTH_XRE"/>
    <property type="match status" value="1"/>
</dbReference>
<dbReference type="InterPro" id="IPR010982">
    <property type="entry name" value="Lambda_DNA-bd_dom_sf"/>
</dbReference>
<dbReference type="OrthoDB" id="4144527at2"/>
<name>A0A5P2BQB7_STRVZ</name>
<dbReference type="Gene3D" id="3.30.450.180">
    <property type="match status" value="1"/>
</dbReference>
<accession>A0A5P2BQB7</accession>
<dbReference type="Pfam" id="PF17765">
    <property type="entry name" value="MLTR_LBD"/>
    <property type="match status" value="1"/>
</dbReference>
<dbReference type="Proteomes" id="UP000322927">
    <property type="component" value="Chromosome"/>
</dbReference>
<dbReference type="EMBL" id="CP029192">
    <property type="protein sequence ID" value="QES32676.1"/>
    <property type="molecule type" value="Genomic_DNA"/>
</dbReference>